<name>A0A846S6M3_9MICO</name>
<dbReference type="InterPro" id="IPR011059">
    <property type="entry name" value="Metal-dep_hydrolase_composite"/>
</dbReference>
<comment type="caution">
    <text evidence="2">The sequence shown here is derived from an EMBL/GenBank/DDBJ whole genome shotgun (WGS) entry which is preliminary data.</text>
</comment>
<gene>
    <name evidence="2" type="ORF">BKA07_003643</name>
</gene>
<organism evidence="2 3">
    <name type="scientific">Brevibacterium marinum</name>
    <dbReference type="NCBI Taxonomy" id="418643"/>
    <lineage>
        <taxon>Bacteria</taxon>
        <taxon>Bacillati</taxon>
        <taxon>Actinomycetota</taxon>
        <taxon>Actinomycetes</taxon>
        <taxon>Micrococcales</taxon>
        <taxon>Brevibacteriaceae</taxon>
        <taxon>Brevibacterium</taxon>
    </lineage>
</organism>
<dbReference type="InterPro" id="IPR006680">
    <property type="entry name" value="Amidohydro-rel"/>
</dbReference>
<proteinExistence type="predicted"/>
<dbReference type="PANTHER" id="PTHR43135:SF3">
    <property type="entry name" value="ALPHA-D-RIBOSE 1-METHYLPHOSPHONATE 5-TRIPHOSPHATE DIPHOSPHATASE"/>
    <property type="match status" value="1"/>
</dbReference>
<accession>A0A846S6M3</accession>
<dbReference type="Pfam" id="PF01979">
    <property type="entry name" value="Amidohydro_1"/>
    <property type="match status" value="1"/>
</dbReference>
<dbReference type="Gene3D" id="2.30.40.10">
    <property type="entry name" value="Urease, subunit C, domain 1"/>
    <property type="match status" value="1"/>
</dbReference>
<dbReference type="PANTHER" id="PTHR43135">
    <property type="entry name" value="ALPHA-D-RIBOSE 1-METHYLPHOSPHONATE 5-TRIPHOSPHATE DIPHOSPHATASE"/>
    <property type="match status" value="1"/>
</dbReference>
<keyword evidence="3" id="KW-1185">Reference proteome</keyword>
<dbReference type="Gene3D" id="3.40.50.10910">
    <property type="entry name" value="Amidohydrolase"/>
    <property type="match status" value="1"/>
</dbReference>
<dbReference type="EMBL" id="JAATJN010000001">
    <property type="protein sequence ID" value="NJC58608.1"/>
    <property type="molecule type" value="Genomic_DNA"/>
</dbReference>
<dbReference type="Gene3D" id="3.30.110.90">
    <property type="entry name" value="Amidohydrolase"/>
    <property type="match status" value="1"/>
</dbReference>
<feature type="domain" description="Amidohydrolase-related" evidence="1">
    <location>
        <begin position="44"/>
        <end position="350"/>
    </location>
</feature>
<sequence length="355" mass="37404">MTALHNIRLVDSGWADEPVDIEFSDTITSIRPAAEPETEPSRLLLPGLIDTHVHLGDRERLVTARRSGLTTVVDLGTHPDSRVHELRADAELPSILSAGSAASAPGSTQIEMMGNPEESGVSDPADAARFLDWRVANGVDVIKIIAEDPDATEVPALDIPTLTALVDGAHSRGLLSVAHVVTAAAFDRGLDAGVDILTHAPIDRPLEDRTLARMEEQGTIVSPTLVMMRAIADARLGEHADAAFEVALNNVRAMIESGITVIAGTDANETPFAPVAHGPSLHDEIAYLVEAGMTTAEALCAATSSAAEALELGDRGRIVEGARADLILVHGDPLTDLSVLRSPAEVWSGGRRLVT</sequence>
<keyword evidence="2" id="KW-0378">Hydrolase</keyword>
<dbReference type="AlphaFoldDB" id="A0A846S6M3"/>
<dbReference type="Gene3D" id="1.20.58.520">
    <property type="entry name" value="Amidohydrolase"/>
    <property type="match status" value="1"/>
</dbReference>
<dbReference type="InterPro" id="IPR032466">
    <property type="entry name" value="Metal_Hydrolase"/>
</dbReference>
<evidence type="ECO:0000313" key="2">
    <source>
        <dbReference type="EMBL" id="NJC58608.1"/>
    </source>
</evidence>
<dbReference type="InterPro" id="IPR051781">
    <property type="entry name" value="Metallo-dep_Hydrolase"/>
</dbReference>
<dbReference type="GO" id="GO:0016810">
    <property type="term" value="F:hydrolase activity, acting on carbon-nitrogen (but not peptide) bonds"/>
    <property type="evidence" value="ECO:0007669"/>
    <property type="project" value="InterPro"/>
</dbReference>
<dbReference type="RefSeq" id="WP_167952461.1">
    <property type="nucleotide sequence ID" value="NZ_BAAAPQ010000038.1"/>
</dbReference>
<evidence type="ECO:0000313" key="3">
    <source>
        <dbReference type="Proteomes" id="UP000576792"/>
    </source>
</evidence>
<dbReference type="Proteomes" id="UP000576792">
    <property type="component" value="Unassembled WGS sequence"/>
</dbReference>
<evidence type="ECO:0000259" key="1">
    <source>
        <dbReference type="Pfam" id="PF01979"/>
    </source>
</evidence>
<reference evidence="2 3" key="1">
    <citation type="submission" date="2020-03" db="EMBL/GenBank/DDBJ databases">
        <title>Sequencing the genomes of 1000 actinobacteria strains.</title>
        <authorList>
            <person name="Klenk H.-P."/>
        </authorList>
    </citation>
    <scope>NUCLEOTIDE SEQUENCE [LARGE SCALE GENOMIC DNA]</scope>
    <source>
        <strain evidence="2 3">DSM 18964</strain>
    </source>
</reference>
<dbReference type="SUPFAM" id="SSF51556">
    <property type="entry name" value="Metallo-dependent hydrolases"/>
    <property type="match status" value="1"/>
</dbReference>
<protein>
    <submittedName>
        <fullName evidence="2">Imidazolonepropionase-like amidohydrolase</fullName>
    </submittedName>
</protein>